<keyword evidence="2" id="KW-0547">Nucleotide-binding</keyword>
<feature type="domain" description="ABC transporter" evidence="4">
    <location>
        <begin position="3"/>
        <end position="227"/>
    </location>
</feature>
<keyword evidence="1" id="KW-0813">Transport</keyword>
<dbReference type="PANTHER" id="PTHR42939:SF1">
    <property type="entry name" value="ABC TRANSPORTER ATP-BINDING PROTEIN ALBC-RELATED"/>
    <property type="match status" value="1"/>
</dbReference>
<dbReference type="InterPro" id="IPR003593">
    <property type="entry name" value="AAA+_ATPase"/>
</dbReference>
<dbReference type="GO" id="GO:0016887">
    <property type="term" value="F:ATP hydrolysis activity"/>
    <property type="evidence" value="ECO:0007669"/>
    <property type="project" value="InterPro"/>
</dbReference>
<comment type="caution">
    <text evidence="5">The sequence shown here is derived from an EMBL/GenBank/DDBJ whole genome shotgun (WGS) entry which is preliminary data.</text>
</comment>
<name>A0AAW5B9C4_9BACI</name>
<dbReference type="AlphaFoldDB" id="A0AAW5B9C4"/>
<reference evidence="5 6" key="1">
    <citation type="journal article" date="2022" name="Evol. Bioinform. Online">
        <title>Draft Genome Sequence of Oceanobacillus jordanicus Strain GSFE11, a Halotolerant Plant Growth-Promoting Bacterial Endophyte Isolated From the Jordan Valley.</title>
        <authorList>
            <person name="Alhindi T."/>
            <person name="Albdaiwi R."/>
        </authorList>
    </citation>
    <scope>NUCLEOTIDE SEQUENCE [LARGE SCALE GENOMIC DNA]</scope>
    <source>
        <strain evidence="5 6">GSFE11</strain>
    </source>
</reference>
<dbReference type="SMART" id="SM00382">
    <property type="entry name" value="AAA"/>
    <property type="match status" value="1"/>
</dbReference>
<dbReference type="Gene3D" id="3.40.50.300">
    <property type="entry name" value="P-loop containing nucleotide triphosphate hydrolases"/>
    <property type="match status" value="1"/>
</dbReference>
<dbReference type="GO" id="GO:0005524">
    <property type="term" value="F:ATP binding"/>
    <property type="evidence" value="ECO:0007669"/>
    <property type="project" value="UniProtKB-KW"/>
</dbReference>
<evidence type="ECO:0000313" key="5">
    <source>
        <dbReference type="EMBL" id="MCG3421045.1"/>
    </source>
</evidence>
<evidence type="ECO:0000256" key="2">
    <source>
        <dbReference type="ARBA" id="ARBA00022741"/>
    </source>
</evidence>
<dbReference type="PANTHER" id="PTHR42939">
    <property type="entry name" value="ABC TRANSPORTER ATP-BINDING PROTEIN ALBC-RELATED"/>
    <property type="match status" value="1"/>
</dbReference>
<organism evidence="5 6">
    <name type="scientific">Oceanobacillus jordanicus</name>
    <dbReference type="NCBI Taxonomy" id="2867266"/>
    <lineage>
        <taxon>Bacteria</taxon>
        <taxon>Bacillati</taxon>
        <taxon>Bacillota</taxon>
        <taxon>Bacilli</taxon>
        <taxon>Bacillales</taxon>
        <taxon>Bacillaceae</taxon>
        <taxon>Oceanobacillus</taxon>
    </lineage>
</organism>
<evidence type="ECO:0000256" key="3">
    <source>
        <dbReference type="ARBA" id="ARBA00022840"/>
    </source>
</evidence>
<keyword evidence="3 5" id="KW-0067">ATP-binding</keyword>
<dbReference type="Pfam" id="PF00005">
    <property type="entry name" value="ABC_tran"/>
    <property type="match status" value="1"/>
</dbReference>
<dbReference type="EMBL" id="JAIFZM010000021">
    <property type="protein sequence ID" value="MCG3421045.1"/>
    <property type="molecule type" value="Genomic_DNA"/>
</dbReference>
<dbReference type="InterPro" id="IPR027417">
    <property type="entry name" value="P-loop_NTPase"/>
</dbReference>
<gene>
    <name evidence="5" type="ORF">K3T81_18010</name>
</gene>
<protein>
    <submittedName>
        <fullName evidence="5">ABC transporter ATP-binding protein</fullName>
    </submittedName>
</protein>
<sequence length="294" mass="34004">MIVQVDNLKKKYKKDWILQGVQFEIDHPQIVALVGPNGSGKTTLFNCMTNLLSFNSGRIKLLEKDYTDTSLFYDIAYLQDNRILYENLTAYDHLKFVSSVMKLPNSKIIEVAERVGMQRYLKKRIQKFSLGMKQHLLLAMAIINSPKLLLMDEPINGLDPTSAINMRKILLELHEEGTTIIISSHNLDEIDRLTNTIYFMKDGRILEESLKDYNTKKYFLTVNQIDQAKAILEENAYPVKVNEEEQIEFDDNHTSLQEVISLLNQHNILVEDTEIIRIGAEKRYLELFEGTNSE</sequence>
<dbReference type="CDD" id="cd03230">
    <property type="entry name" value="ABC_DR_subfamily_A"/>
    <property type="match status" value="1"/>
</dbReference>
<evidence type="ECO:0000259" key="4">
    <source>
        <dbReference type="PROSITE" id="PS50893"/>
    </source>
</evidence>
<accession>A0AAW5B9C4</accession>
<evidence type="ECO:0000256" key="1">
    <source>
        <dbReference type="ARBA" id="ARBA00022448"/>
    </source>
</evidence>
<dbReference type="Gene3D" id="3.30.2130.10">
    <property type="entry name" value="VC0802-like"/>
    <property type="match status" value="1"/>
</dbReference>
<dbReference type="RefSeq" id="WP_238022041.1">
    <property type="nucleotide sequence ID" value="NZ_JAIFZM010000021.1"/>
</dbReference>
<dbReference type="InterPro" id="IPR051782">
    <property type="entry name" value="ABC_Transporter_VariousFunc"/>
</dbReference>
<dbReference type="Proteomes" id="UP001199631">
    <property type="component" value="Unassembled WGS sequence"/>
</dbReference>
<proteinExistence type="predicted"/>
<keyword evidence="6" id="KW-1185">Reference proteome</keyword>
<dbReference type="InterPro" id="IPR003439">
    <property type="entry name" value="ABC_transporter-like_ATP-bd"/>
</dbReference>
<dbReference type="PROSITE" id="PS50893">
    <property type="entry name" value="ABC_TRANSPORTER_2"/>
    <property type="match status" value="1"/>
</dbReference>
<evidence type="ECO:0000313" key="6">
    <source>
        <dbReference type="Proteomes" id="UP001199631"/>
    </source>
</evidence>
<dbReference type="SUPFAM" id="SSF52540">
    <property type="entry name" value="P-loop containing nucleoside triphosphate hydrolases"/>
    <property type="match status" value="1"/>
</dbReference>